<name>A0A0R1HQT6_9LACO</name>
<protein>
    <recommendedName>
        <fullName evidence="1">VOC domain-containing protein</fullName>
    </recommendedName>
</protein>
<dbReference type="PROSITE" id="PS51819">
    <property type="entry name" value="VOC"/>
    <property type="match status" value="1"/>
</dbReference>
<dbReference type="InterPro" id="IPR029068">
    <property type="entry name" value="Glyas_Bleomycin-R_OHBP_Dase"/>
</dbReference>
<organism evidence="2 3">
    <name type="scientific">Secundilactobacillus kimchicus JCM 15530</name>
    <dbReference type="NCBI Taxonomy" id="1302272"/>
    <lineage>
        <taxon>Bacteria</taxon>
        <taxon>Bacillati</taxon>
        <taxon>Bacillota</taxon>
        <taxon>Bacilli</taxon>
        <taxon>Lactobacillales</taxon>
        <taxon>Lactobacillaceae</taxon>
        <taxon>Secundilactobacillus</taxon>
    </lineage>
</organism>
<keyword evidence="3" id="KW-1185">Reference proteome</keyword>
<evidence type="ECO:0000313" key="3">
    <source>
        <dbReference type="Proteomes" id="UP000050911"/>
    </source>
</evidence>
<proteinExistence type="predicted"/>
<feature type="domain" description="VOC" evidence="1">
    <location>
        <begin position="5"/>
        <end position="122"/>
    </location>
</feature>
<dbReference type="InterPro" id="IPR004360">
    <property type="entry name" value="Glyas_Fos-R_dOase_dom"/>
</dbReference>
<comment type="caution">
    <text evidence="2">The sequence shown here is derived from an EMBL/GenBank/DDBJ whole genome shotgun (WGS) entry which is preliminary data.</text>
</comment>
<dbReference type="EMBL" id="AZCX01000002">
    <property type="protein sequence ID" value="KRK48799.1"/>
    <property type="molecule type" value="Genomic_DNA"/>
</dbReference>
<dbReference type="OrthoDB" id="9802805at2"/>
<dbReference type="STRING" id="1302272.FC96_GL001118"/>
<gene>
    <name evidence="2" type="ORF">FC96_GL001118</name>
</gene>
<evidence type="ECO:0000313" key="2">
    <source>
        <dbReference type="EMBL" id="KRK48799.1"/>
    </source>
</evidence>
<reference evidence="2 3" key="1">
    <citation type="journal article" date="2015" name="Genome Announc.">
        <title>Expanding the biotechnology potential of lactobacilli through comparative genomics of 213 strains and associated genera.</title>
        <authorList>
            <person name="Sun Z."/>
            <person name="Harris H.M."/>
            <person name="McCann A."/>
            <person name="Guo C."/>
            <person name="Argimon S."/>
            <person name="Zhang W."/>
            <person name="Yang X."/>
            <person name="Jeffery I.B."/>
            <person name="Cooney J.C."/>
            <person name="Kagawa T.F."/>
            <person name="Liu W."/>
            <person name="Song Y."/>
            <person name="Salvetti E."/>
            <person name="Wrobel A."/>
            <person name="Rasinkangas P."/>
            <person name="Parkhill J."/>
            <person name="Rea M.C."/>
            <person name="O'Sullivan O."/>
            <person name="Ritari J."/>
            <person name="Douillard F.P."/>
            <person name="Paul Ross R."/>
            <person name="Yang R."/>
            <person name="Briner A.E."/>
            <person name="Felis G.E."/>
            <person name="de Vos W.M."/>
            <person name="Barrangou R."/>
            <person name="Klaenhammer T.R."/>
            <person name="Caufield P.W."/>
            <person name="Cui Y."/>
            <person name="Zhang H."/>
            <person name="O'Toole P.W."/>
        </authorList>
    </citation>
    <scope>NUCLEOTIDE SEQUENCE [LARGE SCALE GENOMIC DNA]</scope>
    <source>
        <strain evidence="2 3">JCM 15530</strain>
    </source>
</reference>
<dbReference type="Pfam" id="PF00903">
    <property type="entry name" value="Glyoxalase"/>
    <property type="match status" value="1"/>
</dbReference>
<dbReference type="AlphaFoldDB" id="A0A0R1HQT6"/>
<dbReference type="Gene3D" id="3.10.180.10">
    <property type="entry name" value="2,3-Dihydroxybiphenyl 1,2-Dioxygenase, domain 1"/>
    <property type="match status" value="1"/>
</dbReference>
<dbReference type="Proteomes" id="UP000050911">
    <property type="component" value="Unassembled WGS sequence"/>
</dbReference>
<dbReference type="PATRIC" id="fig|1302272.5.peg.1125"/>
<accession>A0A0R1HQT6</accession>
<evidence type="ECO:0000259" key="1">
    <source>
        <dbReference type="PROSITE" id="PS51819"/>
    </source>
</evidence>
<dbReference type="SUPFAM" id="SSF54593">
    <property type="entry name" value="Glyoxalase/Bleomycin resistance protein/Dihydroxybiphenyl dioxygenase"/>
    <property type="match status" value="1"/>
</dbReference>
<dbReference type="InterPro" id="IPR037523">
    <property type="entry name" value="VOC_core"/>
</dbReference>
<sequence length="122" mass="13155">MNIKSIDSITIVVTDIARAIRFYHEVFDLPMVNGSKTTLQVGGKQQLQFVTPDTAGLHSHGAPGNSELALATKDPLAKTLAHLTNYAVEIDDGPVAYQGATGPATALWLRDPDHNLIKLVCY</sequence>